<protein>
    <submittedName>
        <fullName evidence="2">Metal-sulfur cluster assembly factor</fullName>
    </submittedName>
</protein>
<sequence>MSTSLDEATVRDALRQVIDPEVGMNIVDLGLIYAVAIDDARIAIDMTMTSPACPMGQMIMDEVEAALRRLDPARTPAIALVWSPEWSPAMMSDAAKAHFGWQPGDD</sequence>
<dbReference type="Gene3D" id="3.30.300.130">
    <property type="entry name" value="Fe-S cluster assembly (FSCA)"/>
    <property type="match status" value="1"/>
</dbReference>
<dbReference type="InterPro" id="IPR034904">
    <property type="entry name" value="FSCA_dom_sf"/>
</dbReference>
<evidence type="ECO:0000313" key="2">
    <source>
        <dbReference type="EMBL" id="MBT0962106.1"/>
    </source>
</evidence>
<evidence type="ECO:0000259" key="1">
    <source>
        <dbReference type="Pfam" id="PF01883"/>
    </source>
</evidence>
<accession>A0A944DBR1</accession>
<evidence type="ECO:0000313" key="3">
    <source>
        <dbReference type="Proteomes" id="UP000694660"/>
    </source>
</evidence>
<gene>
    <name evidence="2" type="ORF">I8J34_13075</name>
</gene>
<dbReference type="PANTHER" id="PTHR42831">
    <property type="entry name" value="FE-S PROTEIN MATURATION AUXILIARY FACTOR YITW"/>
    <property type="match status" value="1"/>
</dbReference>
<dbReference type="InterPro" id="IPR002744">
    <property type="entry name" value="MIP18-like"/>
</dbReference>
<dbReference type="Pfam" id="PF01883">
    <property type="entry name" value="FeS_assembly_P"/>
    <property type="match status" value="1"/>
</dbReference>
<proteinExistence type="predicted"/>
<dbReference type="SUPFAM" id="SSF117916">
    <property type="entry name" value="Fe-S cluster assembly (FSCA) domain-like"/>
    <property type="match status" value="1"/>
</dbReference>
<dbReference type="PANTHER" id="PTHR42831:SF1">
    <property type="entry name" value="FE-S PROTEIN MATURATION AUXILIARY FACTOR YITW"/>
    <property type="match status" value="1"/>
</dbReference>
<reference evidence="3" key="1">
    <citation type="journal article" date="2022" name="ISME J.">
        <title>Genetic and phylogenetic analysis of dissimilatory iodate-reducing bacteria identifies potential niches across the world's oceans.</title>
        <authorList>
            <person name="Reyes-Umana V."/>
            <person name="Henning Z."/>
            <person name="Lee K."/>
            <person name="Barnum T.P."/>
            <person name="Coates J.D."/>
        </authorList>
    </citation>
    <scope>NUCLEOTIDE SEQUENCE [LARGE SCALE GENOMIC DNA]</scope>
    <source>
        <strain evidence="3">IR12</strain>
    </source>
</reference>
<feature type="domain" description="MIP18 family-like" evidence="1">
    <location>
        <begin position="7"/>
        <end position="72"/>
    </location>
</feature>
<dbReference type="AlphaFoldDB" id="A0A944DBR1"/>
<keyword evidence="3" id="KW-1185">Reference proteome</keyword>
<dbReference type="InterPro" id="IPR052339">
    <property type="entry name" value="Fe-S_Maturation_MIP18"/>
</dbReference>
<name>A0A944DBR1_DENI1</name>
<dbReference type="EMBL" id="JAEKFT010000013">
    <property type="protein sequence ID" value="MBT0962106.1"/>
    <property type="molecule type" value="Genomic_DNA"/>
</dbReference>
<dbReference type="RefSeq" id="WP_214361927.1">
    <property type="nucleotide sequence ID" value="NZ_JAEKFT010000013.1"/>
</dbReference>
<comment type="caution">
    <text evidence="2">The sequence shown here is derived from an EMBL/GenBank/DDBJ whole genome shotgun (WGS) entry which is preliminary data.</text>
</comment>
<organism evidence="2 3">
    <name type="scientific">Denitromonas iodatirespirans</name>
    <dbReference type="NCBI Taxonomy" id="2795389"/>
    <lineage>
        <taxon>Bacteria</taxon>
        <taxon>Pseudomonadati</taxon>
        <taxon>Pseudomonadota</taxon>
        <taxon>Betaproteobacteria</taxon>
        <taxon>Rhodocyclales</taxon>
        <taxon>Zoogloeaceae</taxon>
        <taxon>Denitromonas</taxon>
    </lineage>
</organism>
<dbReference type="Proteomes" id="UP000694660">
    <property type="component" value="Unassembled WGS sequence"/>
</dbReference>